<comment type="caution">
    <text evidence="1">The sequence shown here is derived from an EMBL/GenBank/DDBJ whole genome shotgun (WGS) entry which is preliminary data.</text>
</comment>
<dbReference type="InterPro" id="IPR032567">
    <property type="entry name" value="RTL1-rel"/>
</dbReference>
<dbReference type="CDD" id="cd00303">
    <property type="entry name" value="retropepsin_like"/>
    <property type="match status" value="1"/>
</dbReference>
<evidence type="ECO:0000313" key="2">
    <source>
        <dbReference type="Proteomes" id="UP000826271"/>
    </source>
</evidence>
<name>A0AAV6WWA2_9LAMI</name>
<evidence type="ECO:0000313" key="1">
    <source>
        <dbReference type="EMBL" id="KAG8371220.1"/>
    </source>
</evidence>
<gene>
    <name evidence="1" type="ORF">BUALT_Bualt13G0064900</name>
</gene>
<dbReference type="PANTHER" id="PTHR15503">
    <property type="entry name" value="LDOC1 RELATED"/>
    <property type="match status" value="1"/>
</dbReference>
<reference evidence="1" key="1">
    <citation type="submission" date="2019-10" db="EMBL/GenBank/DDBJ databases">
        <authorList>
            <person name="Zhang R."/>
            <person name="Pan Y."/>
            <person name="Wang J."/>
            <person name="Ma R."/>
            <person name="Yu S."/>
        </authorList>
    </citation>
    <scope>NUCLEOTIDE SEQUENCE</scope>
    <source>
        <strain evidence="1">LA-IB0</strain>
        <tissue evidence="1">Leaf</tissue>
    </source>
</reference>
<sequence>MFRPKSLQEAISLAKLQEQANFVIQKRPPLISKPPLIPHKHPPFHTPYKQPTTLFPSKPNLPITSFPKPVSGQQRRLSPQEVDDKRSKGLCFWCDEKHSREHVCKNRRQLYLLEVSGDEDDEELNDESESEIGEEVFEDNTLSESHISMHAITGIHDFKTMRITGVLKGKPIHILIDTGSTHNFMDLEAAKTLGCKLEPITPFAVSVADGNKIHSSYICKGFSWKMQGVQFTADLMTIPLGGCDMVLGVQWLVTMEDINWNFSQLKMAFTAGNKKIVLRDALSRQEHEPTAIVYNISSVNTDLLQKIKRSWEQDEKIQKIIADLSQSKGTRPSCADLPVMLTSHGYLAHPWLSDKDREQMCTMIGFRSSQLTYVPMHLKTDVCPLKVMLQVLFFEQMQLRIALAGCLNVLDTDTPPVASMFVPSEIAGQSGWVTVVREN</sequence>
<dbReference type="Pfam" id="PF08284">
    <property type="entry name" value="RVP_2"/>
    <property type="match status" value="1"/>
</dbReference>
<dbReference type="InterPro" id="IPR021109">
    <property type="entry name" value="Peptidase_aspartic_dom_sf"/>
</dbReference>
<dbReference type="AlphaFoldDB" id="A0AAV6WWA2"/>
<dbReference type="Proteomes" id="UP000826271">
    <property type="component" value="Unassembled WGS sequence"/>
</dbReference>
<dbReference type="EMBL" id="WHWC01000013">
    <property type="protein sequence ID" value="KAG8371220.1"/>
    <property type="molecule type" value="Genomic_DNA"/>
</dbReference>
<dbReference type="PANTHER" id="PTHR15503:SF43">
    <property type="entry name" value="REVERSE TRANSCRIPTASE RNASE H-LIKE DOMAIN-CONTAINING PROTEIN"/>
    <property type="match status" value="1"/>
</dbReference>
<accession>A0AAV6WWA2</accession>
<proteinExistence type="predicted"/>
<organism evidence="1 2">
    <name type="scientific">Buddleja alternifolia</name>
    <dbReference type="NCBI Taxonomy" id="168488"/>
    <lineage>
        <taxon>Eukaryota</taxon>
        <taxon>Viridiplantae</taxon>
        <taxon>Streptophyta</taxon>
        <taxon>Embryophyta</taxon>
        <taxon>Tracheophyta</taxon>
        <taxon>Spermatophyta</taxon>
        <taxon>Magnoliopsida</taxon>
        <taxon>eudicotyledons</taxon>
        <taxon>Gunneridae</taxon>
        <taxon>Pentapetalae</taxon>
        <taxon>asterids</taxon>
        <taxon>lamiids</taxon>
        <taxon>Lamiales</taxon>
        <taxon>Scrophulariaceae</taxon>
        <taxon>Buddlejeae</taxon>
        <taxon>Buddleja</taxon>
    </lineage>
</organism>
<dbReference type="SUPFAM" id="SSF50630">
    <property type="entry name" value="Acid proteases"/>
    <property type="match status" value="1"/>
</dbReference>
<keyword evidence="2" id="KW-1185">Reference proteome</keyword>
<dbReference type="Gene3D" id="2.40.70.10">
    <property type="entry name" value="Acid Proteases"/>
    <property type="match status" value="1"/>
</dbReference>
<protein>
    <submittedName>
        <fullName evidence="1">Uncharacterized protein</fullName>
    </submittedName>
</protein>